<name>A0AAE4CS02_9ACTN</name>
<dbReference type="RefSeq" id="WP_310415609.1">
    <property type="nucleotide sequence ID" value="NZ_JAVDYC010000001.1"/>
</dbReference>
<accession>A0AAE4CS02</accession>
<keyword evidence="2" id="KW-0472">Membrane</keyword>
<reference evidence="3 4" key="1">
    <citation type="submission" date="2023-07" db="EMBL/GenBank/DDBJ databases">
        <title>Sequencing the genomes of 1000 actinobacteria strains.</title>
        <authorList>
            <person name="Klenk H.-P."/>
        </authorList>
    </citation>
    <scope>NUCLEOTIDE SEQUENCE [LARGE SCALE GENOMIC DNA]</scope>
    <source>
        <strain evidence="3 4">DSM 44711</strain>
    </source>
</reference>
<feature type="compositionally biased region" description="Pro residues" evidence="1">
    <location>
        <begin position="36"/>
        <end position="53"/>
    </location>
</feature>
<evidence type="ECO:0000313" key="3">
    <source>
        <dbReference type="EMBL" id="MDR7323546.1"/>
    </source>
</evidence>
<keyword evidence="4" id="KW-1185">Reference proteome</keyword>
<dbReference type="AlphaFoldDB" id="A0AAE4CS02"/>
<protein>
    <submittedName>
        <fullName evidence="3">Uncharacterized protein</fullName>
    </submittedName>
</protein>
<keyword evidence="2" id="KW-1133">Transmembrane helix</keyword>
<comment type="caution">
    <text evidence="3">The sequence shown here is derived from an EMBL/GenBank/DDBJ whole genome shotgun (WGS) entry which is preliminary data.</text>
</comment>
<keyword evidence="2" id="KW-0812">Transmembrane</keyword>
<dbReference type="EMBL" id="JAVDYC010000001">
    <property type="protein sequence ID" value="MDR7323546.1"/>
    <property type="molecule type" value="Genomic_DNA"/>
</dbReference>
<feature type="compositionally biased region" description="Gly residues" evidence="1">
    <location>
        <begin position="78"/>
        <end position="89"/>
    </location>
</feature>
<evidence type="ECO:0000313" key="4">
    <source>
        <dbReference type="Proteomes" id="UP001183629"/>
    </source>
</evidence>
<gene>
    <name evidence="3" type="ORF">J2S44_003796</name>
</gene>
<feature type="compositionally biased region" description="Pro residues" evidence="1">
    <location>
        <begin position="99"/>
        <end position="108"/>
    </location>
</feature>
<evidence type="ECO:0000256" key="2">
    <source>
        <dbReference type="SAM" id="Phobius"/>
    </source>
</evidence>
<feature type="region of interest" description="Disordered" evidence="1">
    <location>
        <begin position="16"/>
        <end position="112"/>
    </location>
</feature>
<sequence length="322" mass="33402">MGPCAVCGGGTIDAAGNCTQCGNYRGTGEVTSAPPANYPPPAYPQQPQPPYPAPTSGSGYDPYPNPHTSGAPSYPTSGGAGYPTSGGAGYPTSGAGYPSSPPPPPPYQAAPQYTAQPQAYPPVYTPPPPQNKGRRGLNFLIGALVSVVLVLLCCIGIAVWGNTENDKDPNAGGTPTPTVSVNPDIDACTVGTWNVSTHTEDLEVPNVGTIKLSGGKGATFTLAQDGTAIFDYGDGTEYTGTLSGQNVRLRIQGEVTYDYTSRNSRLALTGVDTEATFVIFVNGEETAEEQEFLATSDTADYTCSSTRLTQEGNAYTIEYTRG</sequence>
<evidence type="ECO:0000256" key="1">
    <source>
        <dbReference type="SAM" id="MobiDB-lite"/>
    </source>
</evidence>
<organism evidence="3 4">
    <name type="scientific">Catenuloplanes niger</name>
    <dbReference type="NCBI Taxonomy" id="587534"/>
    <lineage>
        <taxon>Bacteria</taxon>
        <taxon>Bacillati</taxon>
        <taxon>Actinomycetota</taxon>
        <taxon>Actinomycetes</taxon>
        <taxon>Micromonosporales</taxon>
        <taxon>Micromonosporaceae</taxon>
        <taxon>Catenuloplanes</taxon>
    </lineage>
</organism>
<feature type="transmembrane region" description="Helical" evidence="2">
    <location>
        <begin position="139"/>
        <end position="160"/>
    </location>
</feature>
<dbReference type="Proteomes" id="UP001183629">
    <property type="component" value="Unassembled WGS sequence"/>
</dbReference>
<proteinExistence type="predicted"/>